<comment type="caution">
    <text evidence="2">The sequence shown here is derived from an EMBL/GenBank/DDBJ whole genome shotgun (WGS) entry which is preliminary data.</text>
</comment>
<dbReference type="AlphaFoldDB" id="A0AAE4MK24"/>
<evidence type="ECO:0000313" key="2">
    <source>
        <dbReference type="EMBL" id="MDV0447260.1"/>
    </source>
</evidence>
<proteinExistence type="predicted"/>
<organism evidence="2 3">
    <name type="scientific">Methanolapillus africanus</name>
    <dbReference type="NCBI Taxonomy" id="3028297"/>
    <lineage>
        <taxon>Archaea</taxon>
        <taxon>Methanobacteriati</taxon>
        <taxon>Methanobacteriota</taxon>
        <taxon>Stenosarchaea group</taxon>
        <taxon>Methanomicrobia</taxon>
        <taxon>Methanosarcinales</taxon>
        <taxon>Methanosarcinaceae</taxon>
        <taxon>Methanolapillus</taxon>
    </lineage>
</organism>
<dbReference type="Proteomes" id="UP001271789">
    <property type="component" value="Unassembled WGS sequence"/>
</dbReference>
<feature type="domain" description="SpoVT-AbrB" evidence="1">
    <location>
        <begin position="51"/>
        <end position="77"/>
    </location>
</feature>
<name>A0AAE4MK24_9EURY</name>
<dbReference type="InterPro" id="IPR007159">
    <property type="entry name" value="SpoVT-AbrB_dom"/>
</dbReference>
<accession>A0AAE4MK24</accession>
<dbReference type="SUPFAM" id="SSF89447">
    <property type="entry name" value="AbrB/MazE/MraZ-like"/>
    <property type="match status" value="1"/>
</dbReference>
<dbReference type="GO" id="GO:0003677">
    <property type="term" value="F:DNA binding"/>
    <property type="evidence" value="ECO:0007669"/>
    <property type="project" value="InterPro"/>
</dbReference>
<gene>
    <name evidence="2" type="ORF">MsAg5_11390</name>
</gene>
<evidence type="ECO:0000259" key="1">
    <source>
        <dbReference type="Pfam" id="PF04014"/>
    </source>
</evidence>
<reference evidence="2" key="1">
    <citation type="submission" date="2023-06" db="EMBL/GenBank/DDBJ databases">
        <title>Genome sequence of Methanosarcinaceae archaeon Ag5.</title>
        <authorList>
            <person name="Protasov E."/>
            <person name="Platt K."/>
            <person name="Poehlein A."/>
            <person name="Daniel R."/>
            <person name="Brune A."/>
        </authorList>
    </citation>
    <scope>NUCLEOTIDE SEQUENCE</scope>
    <source>
        <strain evidence="2">Ag5</strain>
    </source>
</reference>
<keyword evidence="3" id="KW-1185">Reference proteome</keyword>
<protein>
    <recommendedName>
        <fullName evidence="1">SpoVT-AbrB domain-containing protein</fullName>
    </recommendedName>
</protein>
<sequence length="110" mass="12854">MFMTKLDKNKMKLIEEFPDIDYKNIPKEILNEFYKDETHIIKKEMNTSFDGKLFSVRIPKEIASELNIKEGDAIYFELAKSKPNEQNVIKEAKIKVVSKNKGKENQDVAK</sequence>
<dbReference type="Pfam" id="PF04014">
    <property type="entry name" value="MazE_antitoxin"/>
    <property type="match status" value="1"/>
</dbReference>
<evidence type="ECO:0000313" key="3">
    <source>
        <dbReference type="Proteomes" id="UP001271789"/>
    </source>
</evidence>
<dbReference type="EMBL" id="JAWDKD010000018">
    <property type="protein sequence ID" value="MDV0447260.1"/>
    <property type="molecule type" value="Genomic_DNA"/>
</dbReference>
<dbReference type="InterPro" id="IPR037914">
    <property type="entry name" value="SpoVT-AbrB_sf"/>
</dbReference>